<evidence type="ECO:0000259" key="1">
    <source>
        <dbReference type="Pfam" id="PF07755"/>
    </source>
</evidence>
<dbReference type="Gene3D" id="3.40.50.300">
    <property type="entry name" value="P-loop containing nucleotide triphosphate hydrolases"/>
    <property type="match status" value="1"/>
</dbReference>
<evidence type="ECO:0000259" key="2">
    <source>
        <dbReference type="Pfam" id="PF17396"/>
    </source>
</evidence>
<protein>
    <submittedName>
        <fullName evidence="3">DUF1611 domain-containing protein</fullName>
    </submittedName>
</protein>
<organism evidence="3 4">
    <name type="scientific">Salibacterium salarium</name>
    <dbReference type="NCBI Taxonomy" id="284579"/>
    <lineage>
        <taxon>Bacteria</taxon>
        <taxon>Bacillati</taxon>
        <taxon>Bacillota</taxon>
        <taxon>Bacilli</taxon>
        <taxon>Bacillales</taxon>
        <taxon>Bacillaceae</taxon>
    </lineage>
</organism>
<evidence type="ECO:0000313" key="3">
    <source>
        <dbReference type="EMBL" id="RSL34901.1"/>
    </source>
</evidence>
<dbReference type="SUPFAM" id="SSF52540">
    <property type="entry name" value="P-loop containing nucleoside triphosphate hydrolases"/>
    <property type="match status" value="1"/>
</dbReference>
<keyword evidence="4" id="KW-1185">Reference proteome</keyword>
<dbReference type="InterPro" id="IPR035086">
    <property type="entry name" value="DgcN-like_C"/>
</dbReference>
<accession>A0A3R9PAB9</accession>
<dbReference type="AlphaFoldDB" id="A0A3R9PAB9"/>
<sequence>MVKESAIIYCEGNFGEMDGKTANGLVRSSRLYDVVGVIDSTKYGMDAGELIDGKKNGIPVFKSLEHALQNLHALPNQFIYGLAPAEAFLKQKERDVVMSAMGYGLNIVNTLHEFFTEDSEFMDHARRCGVAVKDVRKPPQKKDMNLFSGKVFHIDVPVLAVLGTDSAVGKRTTSVLLEEALIEKGLRVVFIATGQTGLIQGAKYGVAIDAIPSQYAIGELESQILKAYEIERPDIIIVEGQGALSHPAYISSCGILRGSRASTVIVQHPPKRKYLGDFDFMKMPTVESEIELIEHFSTAKVIAVTINHENMNNQEIEQTVKDYEKQLKLPATDALKHGCEKLVQSIFNAYPSLKHKMKKKIVY</sequence>
<gene>
    <name evidence="3" type="ORF">D7Z54_03455</name>
</gene>
<dbReference type="OrthoDB" id="9778498at2"/>
<dbReference type="InterPro" id="IPR035402">
    <property type="entry name" value="DgcN-like_N"/>
</dbReference>
<feature type="domain" description="D-glutamate N-acetyltransferase-like N-terminal" evidence="2">
    <location>
        <begin position="41"/>
        <end position="138"/>
    </location>
</feature>
<dbReference type="Proteomes" id="UP000275076">
    <property type="component" value="Unassembled WGS sequence"/>
</dbReference>
<dbReference type="Pfam" id="PF07755">
    <property type="entry name" value="DUF1611"/>
    <property type="match status" value="1"/>
</dbReference>
<evidence type="ECO:0000313" key="4">
    <source>
        <dbReference type="Proteomes" id="UP000275076"/>
    </source>
</evidence>
<dbReference type="InterPro" id="IPR027417">
    <property type="entry name" value="P-loop_NTPase"/>
</dbReference>
<reference evidence="3 4" key="1">
    <citation type="submission" date="2018-10" db="EMBL/GenBank/DDBJ databases">
        <title>Draft genome sequence of Bacillus salarius IM0101, isolated from a hypersaline soil in Inner Mongolia, China.</title>
        <authorList>
            <person name="Yamprayoonswat W."/>
            <person name="Boonvisut S."/>
            <person name="Jumpathong W."/>
            <person name="Sittihan S."/>
            <person name="Ruangsuj P."/>
            <person name="Wanthongcharoen S."/>
            <person name="Thongpramul N."/>
            <person name="Pimmason S."/>
            <person name="Yu B."/>
            <person name="Yasawong M."/>
        </authorList>
    </citation>
    <scope>NUCLEOTIDE SEQUENCE [LARGE SCALE GENOMIC DNA]</scope>
    <source>
        <strain evidence="3 4">IM0101</strain>
    </source>
</reference>
<feature type="domain" description="D-glutamate N-acetyltransferase-like C-terminal" evidence="1">
    <location>
        <begin position="146"/>
        <end position="343"/>
    </location>
</feature>
<proteinExistence type="predicted"/>
<dbReference type="PANTHER" id="PTHR40690:SF1">
    <property type="entry name" value="DUF1611 DOMAIN-CONTAINING PROTEIN"/>
    <property type="match status" value="1"/>
</dbReference>
<dbReference type="EMBL" id="RBVX01000002">
    <property type="protein sequence ID" value="RSL34901.1"/>
    <property type="molecule type" value="Genomic_DNA"/>
</dbReference>
<dbReference type="InterPro" id="IPR011669">
    <property type="entry name" value="DgcN-like"/>
</dbReference>
<dbReference type="PANTHER" id="PTHR40690">
    <property type="entry name" value="GLL3100 PROTEIN"/>
    <property type="match status" value="1"/>
</dbReference>
<dbReference type="PIRSF" id="PIRSF026760">
    <property type="entry name" value="UCP026760"/>
    <property type="match status" value="1"/>
</dbReference>
<dbReference type="Gene3D" id="3.40.50.720">
    <property type="entry name" value="NAD(P)-binding Rossmann-like Domain"/>
    <property type="match status" value="1"/>
</dbReference>
<comment type="caution">
    <text evidence="3">The sequence shown here is derived from an EMBL/GenBank/DDBJ whole genome shotgun (WGS) entry which is preliminary data.</text>
</comment>
<name>A0A3R9PAB9_9BACI</name>
<dbReference type="Pfam" id="PF17396">
    <property type="entry name" value="DUF1611_N"/>
    <property type="match status" value="1"/>
</dbReference>